<reference evidence="1" key="1">
    <citation type="journal article" date="2021" name="Proc. Natl. Acad. Sci. U.S.A.">
        <title>A Catalog of Tens of Thousands of Viruses from Human Metagenomes Reveals Hidden Associations with Chronic Diseases.</title>
        <authorList>
            <person name="Tisza M.J."/>
            <person name="Buck C.B."/>
        </authorList>
    </citation>
    <scope>NUCLEOTIDE SEQUENCE</scope>
    <source>
        <strain evidence="1">CtXoo4</strain>
    </source>
</reference>
<organism evidence="1">
    <name type="scientific">Siphoviridae sp. ctXoo4</name>
    <dbReference type="NCBI Taxonomy" id="2826372"/>
    <lineage>
        <taxon>Viruses</taxon>
        <taxon>Duplodnaviria</taxon>
        <taxon>Heunggongvirae</taxon>
        <taxon>Uroviricota</taxon>
        <taxon>Caudoviricetes</taxon>
    </lineage>
</organism>
<dbReference type="EMBL" id="BK014858">
    <property type="protein sequence ID" value="DAD79093.1"/>
    <property type="molecule type" value="Genomic_DNA"/>
</dbReference>
<evidence type="ECO:0000313" key="1">
    <source>
        <dbReference type="EMBL" id="DAD79093.1"/>
    </source>
</evidence>
<proteinExistence type="predicted"/>
<accession>A0A8S5M9X3</accession>
<sequence>MLASCCSFVLDVARYAFELTINHLLNHKMKSV</sequence>
<name>A0A8S5M9X3_9CAUD</name>
<protein>
    <submittedName>
        <fullName evidence="1">Uncharacterized protein</fullName>
    </submittedName>
</protein>